<dbReference type="RefSeq" id="WP_187711177.1">
    <property type="nucleotide sequence ID" value="NZ_CP060820.1"/>
</dbReference>
<keyword evidence="2" id="KW-1185">Reference proteome</keyword>
<evidence type="ECO:0000313" key="2">
    <source>
        <dbReference type="Proteomes" id="UP000516018"/>
    </source>
</evidence>
<evidence type="ECO:0000313" key="1">
    <source>
        <dbReference type="EMBL" id="QNP39731.1"/>
    </source>
</evidence>
<dbReference type="AlphaFoldDB" id="A0A7H0FUL5"/>
<accession>A0A7H0FUL5</accession>
<dbReference type="EMBL" id="CP060820">
    <property type="protein sequence ID" value="QNP39731.1"/>
    <property type="molecule type" value="Genomic_DNA"/>
</dbReference>
<protein>
    <submittedName>
        <fullName evidence="1">Uncharacterized protein</fullName>
    </submittedName>
</protein>
<dbReference type="Proteomes" id="UP000516018">
    <property type="component" value="Chromosome"/>
</dbReference>
<proteinExistence type="predicted"/>
<organism evidence="1 2">
    <name type="scientific">Agrilutibacter terrestris</name>
    <dbReference type="NCBI Taxonomy" id="2865112"/>
    <lineage>
        <taxon>Bacteria</taxon>
        <taxon>Pseudomonadati</taxon>
        <taxon>Pseudomonadota</taxon>
        <taxon>Gammaproteobacteria</taxon>
        <taxon>Lysobacterales</taxon>
        <taxon>Lysobacteraceae</taxon>
        <taxon>Agrilutibacter</taxon>
    </lineage>
</organism>
<gene>
    <name evidence="1" type="ORF">H8B22_09410</name>
</gene>
<name>A0A7H0FUL5_9GAMM</name>
<dbReference type="KEGG" id="lsx:H8B22_09410"/>
<reference evidence="1 2" key="1">
    <citation type="submission" date="2020-08" db="EMBL/GenBank/DDBJ databases">
        <title>Lysobacter sp. II4 sp. nov., isolated from soil.</title>
        <authorList>
            <person name="Woo C.Y."/>
            <person name="Kim J."/>
        </authorList>
    </citation>
    <scope>NUCLEOTIDE SEQUENCE [LARGE SCALE GENOMIC DNA]</scope>
    <source>
        <strain evidence="1 2">II4</strain>
    </source>
</reference>
<sequence>MNPLLQSLNFRLKRVFRIDAADAPRATQKVVTREGWPPLSATPLLRRRRTDALPWFPHGPRDDWKR</sequence>